<evidence type="ECO:0000313" key="5">
    <source>
        <dbReference type="Proteomes" id="UP000295021"/>
    </source>
</evidence>
<dbReference type="GO" id="GO:0046872">
    <property type="term" value="F:metal ion binding"/>
    <property type="evidence" value="ECO:0007669"/>
    <property type="project" value="UniProtKB-KW"/>
</dbReference>
<keyword evidence="3" id="KW-0408">Iron</keyword>
<dbReference type="Proteomes" id="UP000295021">
    <property type="component" value="Unassembled WGS sequence"/>
</dbReference>
<gene>
    <name evidence="4" type="ORF">EV131_12335</name>
</gene>
<dbReference type="Pfam" id="PF06778">
    <property type="entry name" value="Chlor_dismutase"/>
    <property type="match status" value="1"/>
</dbReference>
<dbReference type="InterPro" id="IPR010644">
    <property type="entry name" value="ChdC/CLD"/>
</dbReference>
<dbReference type="InterPro" id="IPR011008">
    <property type="entry name" value="Dimeric_a/b-barrel"/>
</dbReference>
<reference evidence="4 5" key="1">
    <citation type="submission" date="2019-03" db="EMBL/GenBank/DDBJ databases">
        <title>Genomic Encyclopedia of Type Strains, Phase IV (KMG-V): Genome sequencing to study the core and pangenomes of soil and plant-associated prokaryotes.</title>
        <authorList>
            <person name="Whitman W."/>
        </authorList>
    </citation>
    <scope>NUCLEOTIDE SEQUENCE [LARGE SCALE GENOMIC DNA]</scope>
    <source>
        <strain evidence="4 5">FB403</strain>
    </source>
</reference>
<dbReference type="RefSeq" id="WP_132614597.1">
    <property type="nucleotide sequence ID" value="NZ_JBAMFQ010000005.1"/>
</dbReference>
<evidence type="ECO:0000256" key="2">
    <source>
        <dbReference type="ARBA" id="ARBA00022723"/>
    </source>
</evidence>
<dbReference type="EMBL" id="SMBI01000023">
    <property type="protein sequence ID" value="TCU14218.1"/>
    <property type="molecule type" value="Genomic_DNA"/>
</dbReference>
<proteinExistence type="predicted"/>
<dbReference type="SUPFAM" id="SSF54909">
    <property type="entry name" value="Dimeric alpha+beta barrel"/>
    <property type="match status" value="1"/>
</dbReference>
<dbReference type="GO" id="GO:0016491">
    <property type="term" value="F:oxidoreductase activity"/>
    <property type="evidence" value="ECO:0007669"/>
    <property type="project" value="InterPro"/>
</dbReference>
<name>A0AAX2QBQ4_9HYPH</name>
<keyword evidence="1" id="KW-0349">Heme</keyword>
<comment type="caution">
    <text evidence="4">The sequence shown here is derived from an EMBL/GenBank/DDBJ whole genome shotgun (WGS) entry which is preliminary data.</text>
</comment>
<keyword evidence="2" id="KW-0479">Metal-binding</keyword>
<evidence type="ECO:0000313" key="4">
    <source>
        <dbReference type="EMBL" id="TCU14218.1"/>
    </source>
</evidence>
<evidence type="ECO:0000256" key="3">
    <source>
        <dbReference type="ARBA" id="ARBA00023004"/>
    </source>
</evidence>
<dbReference type="AlphaFoldDB" id="A0AAX2QBQ4"/>
<organism evidence="4 5">
    <name type="scientific">Rhizobium laguerreae</name>
    <dbReference type="NCBI Taxonomy" id="1076926"/>
    <lineage>
        <taxon>Bacteria</taxon>
        <taxon>Pseudomonadati</taxon>
        <taxon>Pseudomonadota</taxon>
        <taxon>Alphaproteobacteria</taxon>
        <taxon>Hyphomicrobiales</taxon>
        <taxon>Rhizobiaceae</taxon>
        <taxon>Rhizobium/Agrobacterium group</taxon>
        <taxon>Rhizobium</taxon>
    </lineage>
</organism>
<dbReference type="Gene3D" id="3.30.70.3420">
    <property type="match status" value="1"/>
</dbReference>
<protein>
    <submittedName>
        <fullName evidence="4">Chlorite dismutase</fullName>
    </submittedName>
</protein>
<dbReference type="GO" id="GO:0020037">
    <property type="term" value="F:heme binding"/>
    <property type="evidence" value="ECO:0007669"/>
    <property type="project" value="InterPro"/>
</dbReference>
<sequence>MVTSTVFIAGDEGQWRVDTIRAIRGANLAIASHLEVTAGNDSFTRPLSVWRLRGVTSSLRYTNKSERDRLQEMQSSLDRSDAFCAALIPIRKSDAWWSLAQDERRAIVEAQSSHFQIGMEYLPAVARQLYHSRDLGESFDFLTWFEFPEESAPQFDELLKRLRMTEEWRYVAREVEVRLTRASSKKKHANWEKA</sequence>
<accession>A0AAX2QBQ4</accession>
<evidence type="ECO:0000256" key="1">
    <source>
        <dbReference type="ARBA" id="ARBA00022617"/>
    </source>
</evidence>